<evidence type="ECO:0000256" key="1">
    <source>
        <dbReference type="SAM" id="Phobius"/>
    </source>
</evidence>
<reference evidence="2 3" key="1">
    <citation type="submission" date="2019-07" db="EMBL/GenBank/DDBJ databases">
        <title>Genomics analysis of Aphanomyces spp. identifies a new class of oomycete effector associated with host adaptation.</title>
        <authorList>
            <person name="Gaulin E."/>
        </authorList>
    </citation>
    <scope>NUCLEOTIDE SEQUENCE [LARGE SCALE GENOMIC DNA]</scope>
    <source>
        <strain evidence="2 3">ATCC 201684</strain>
    </source>
</reference>
<feature type="transmembrane region" description="Helical" evidence="1">
    <location>
        <begin position="97"/>
        <end position="116"/>
    </location>
</feature>
<evidence type="ECO:0000313" key="3">
    <source>
        <dbReference type="Proteomes" id="UP000481153"/>
    </source>
</evidence>
<feature type="transmembrane region" description="Helical" evidence="1">
    <location>
        <begin position="163"/>
        <end position="186"/>
    </location>
</feature>
<name>A0A6G0XE51_9STRA</name>
<organism evidence="2 3">
    <name type="scientific">Aphanomyces euteiches</name>
    <dbReference type="NCBI Taxonomy" id="100861"/>
    <lineage>
        <taxon>Eukaryota</taxon>
        <taxon>Sar</taxon>
        <taxon>Stramenopiles</taxon>
        <taxon>Oomycota</taxon>
        <taxon>Saprolegniomycetes</taxon>
        <taxon>Saprolegniales</taxon>
        <taxon>Verrucalvaceae</taxon>
        <taxon>Aphanomyces</taxon>
    </lineage>
</organism>
<proteinExistence type="predicted"/>
<feature type="transmembrane region" description="Helical" evidence="1">
    <location>
        <begin position="219"/>
        <end position="240"/>
    </location>
</feature>
<dbReference type="EMBL" id="VJMJ01000074">
    <property type="protein sequence ID" value="KAF0738480.1"/>
    <property type="molecule type" value="Genomic_DNA"/>
</dbReference>
<protein>
    <submittedName>
        <fullName evidence="2">Uncharacterized protein</fullName>
    </submittedName>
</protein>
<accession>A0A6G0XE51</accession>
<comment type="caution">
    <text evidence="2">The sequence shown here is derived from an EMBL/GenBank/DDBJ whole genome shotgun (WGS) entry which is preliminary data.</text>
</comment>
<keyword evidence="1" id="KW-0812">Transmembrane</keyword>
<evidence type="ECO:0000313" key="2">
    <source>
        <dbReference type="EMBL" id="KAF0738480.1"/>
    </source>
</evidence>
<gene>
    <name evidence="2" type="ORF">Ae201684_005710</name>
</gene>
<dbReference type="Proteomes" id="UP000481153">
    <property type="component" value="Unassembled WGS sequence"/>
</dbReference>
<dbReference type="VEuPathDB" id="FungiDB:AeMF1_001512"/>
<keyword evidence="3" id="KW-1185">Reference proteome</keyword>
<dbReference type="AlphaFoldDB" id="A0A6G0XE51"/>
<sequence length="277" mass="31201">MRLSRASAATTPLAFPRYGAPDAPLDDTVDAPLAELCFSSLALWPFERITYARLLYCFGYIVITVMGLMALVATAVFALLLAPIVAVRWYVYGARFAWQQCAFLLVDPLIFCDVWMHNLICPKPCRINIALDGYDLSPLLPPPRQAAPRFACRLKSRWNAMDIGFYFLAVRLILSGFAVAWFAYLVENVSTVVQSLQSWPNVQISFVASGTTANVHDKLGTFLLAIVLNCFMIVALRMCLVRFMCWSTRRYCCEHIYPSWMVRTSVTEVSTSMEPFA</sequence>
<keyword evidence="1" id="KW-0472">Membrane</keyword>
<keyword evidence="1" id="KW-1133">Transmembrane helix</keyword>
<feature type="transmembrane region" description="Helical" evidence="1">
    <location>
        <begin position="58"/>
        <end position="91"/>
    </location>
</feature>